<dbReference type="PANTHER" id="PTHR33332">
    <property type="entry name" value="REVERSE TRANSCRIPTASE DOMAIN-CONTAINING PROTEIN"/>
    <property type="match status" value="1"/>
</dbReference>
<dbReference type="InterPro" id="IPR000477">
    <property type="entry name" value="RT_dom"/>
</dbReference>
<evidence type="ECO:0000313" key="3">
    <source>
        <dbReference type="Proteomes" id="UP001145742"/>
    </source>
</evidence>
<protein>
    <submittedName>
        <fullName evidence="2">RNA-directed DNA polymerase from mobile element jockey-like protein</fullName>
    </submittedName>
</protein>
<reference evidence="2" key="1">
    <citation type="submission" date="2019-10" db="EMBL/GenBank/DDBJ databases">
        <authorList>
            <person name="Soares A.E.R."/>
            <person name="Aleixo A."/>
            <person name="Schneider P."/>
            <person name="Miyaki C.Y."/>
            <person name="Schneider M.P."/>
            <person name="Mello C."/>
            <person name="Vasconcelos A.T.R."/>
        </authorList>
    </citation>
    <scope>NUCLEOTIDE SEQUENCE</scope>
    <source>
        <tissue evidence="2">Muscle</tissue>
    </source>
</reference>
<dbReference type="Pfam" id="PF00078">
    <property type="entry name" value="RVT_1"/>
    <property type="match status" value="1"/>
</dbReference>
<dbReference type="CDD" id="cd01650">
    <property type="entry name" value="RT_nLTR_like"/>
    <property type="match status" value="1"/>
</dbReference>
<dbReference type="EMBL" id="WHWB01033834">
    <property type="protein sequence ID" value="KAJ7416493.1"/>
    <property type="molecule type" value="Genomic_DNA"/>
</dbReference>
<gene>
    <name evidence="2" type="ORF">WISP_70795</name>
</gene>
<dbReference type="PROSITE" id="PS50878">
    <property type="entry name" value="RT_POL"/>
    <property type="match status" value="1"/>
</dbReference>
<feature type="domain" description="Reverse transcriptase" evidence="1">
    <location>
        <begin position="1"/>
        <end position="258"/>
    </location>
</feature>
<sequence length="258" mass="28277">MHGGQLLEPGNRQQHYQGGIQSEGHQINELIGNIKIGGNLGAVIMALVQFAVLMDMGQKGQKEDPGNDKPVRLTSVTGKVMEQIILSVITKHLQDRQGISLSQHRFRRGRSCLTNLISFYDQVTHLVDDGKAVDVVYLDFSKAFDIVSHNIMLEKLSAHGLDQCTLCWVKSWLEGWAQRLLVNRAASSWRLVTSGVPQGSVLGPVLFNICTDNLDQGIKSTISIFADDTKLRSVISWKAGGLCSGIWTGWIGGQNPTG</sequence>
<name>A0ABQ9DAE6_9PASS</name>
<dbReference type="SUPFAM" id="SSF56672">
    <property type="entry name" value="DNA/RNA polymerases"/>
    <property type="match status" value="1"/>
</dbReference>
<comment type="caution">
    <text evidence="2">The sequence shown here is derived from an EMBL/GenBank/DDBJ whole genome shotgun (WGS) entry which is preliminary data.</text>
</comment>
<organism evidence="2 3">
    <name type="scientific">Willisornis vidua</name>
    <name type="common">Xingu scale-backed antbird</name>
    <dbReference type="NCBI Taxonomy" id="1566151"/>
    <lineage>
        <taxon>Eukaryota</taxon>
        <taxon>Metazoa</taxon>
        <taxon>Chordata</taxon>
        <taxon>Craniata</taxon>
        <taxon>Vertebrata</taxon>
        <taxon>Euteleostomi</taxon>
        <taxon>Archelosauria</taxon>
        <taxon>Archosauria</taxon>
        <taxon>Dinosauria</taxon>
        <taxon>Saurischia</taxon>
        <taxon>Theropoda</taxon>
        <taxon>Coelurosauria</taxon>
        <taxon>Aves</taxon>
        <taxon>Neognathae</taxon>
        <taxon>Neoaves</taxon>
        <taxon>Telluraves</taxon>
        <taxon>Australaves</taxon>
        <taxon>Passeriformes</taxon>
        <taxon>Thamnophilidae</taxon>
        <taxon>Willisornis</taxon>
    </lineage>
</organism>
<evidence type="ECO:0000313" key="2">
    <source>
        <dbReference type="EMBL" id="KAJ7416493.1"/>
    </source>
</evidence>
<keyword evidence="3" id="KW-1185">Reference proteome</keyword>
<evidence type="ECO:0000259" key="1">
    <source>
        <dbReference type="PROSITE" id="PS50878"/>
    </source>
</evidence>
<accession>A0ABQ9DAE6</accession>
<dbReference type="InterPro" id="IPR043502">
    <property type="entry name" value="DNA/RNA_pol_sf"/>
</dbReference>
<proteinExistence type="predicted"/>
<dbReference type="Proteomes" id="UP001145742">
    <property type="component" value="Unassembled WGS sequence"/>
</dbReference>